<evidence type="ECO:0000313" key="3">
    <source>
        <dbReference type="Proteomes" id="UP000632138"/>
    </source>
</evidence>
<evidence type="ECO:0000313" key="2">
    <source>
        <dbReference type="EMBL" id="MBM2619744.1"/>
    </source>
</evidence>
<comment type="caution">
    <text evidence="2">The sequence shown here is derived from an EMBL/GenBank/DDBJ whole genome shotgun (WGS) entry which is preliminary data.</text>
</comment>
<dbReference type="EMBL" id="JAENHP010000012">
    <property type="protein sequence ID" value="MBM2619744.1"/>
    <property type="molecule type" value="Genomic_DNA"/>
</dbReference>
<dbReference type="Proteomes" id="UP000632138">
    <property type="component" value="Unassembled WGS sequence"/>
</dbReference>
<name>A0ABS2AKI4_9ACTN</name>
<reference evidence="2 3" key="1">
    <citation type="submission" date="2021-01" db="EMBL/GenBank/DDBJ databases">
        <title>Actinoplanes sp. nov. LDG1-06 isolated from lichen.</title>
        <authorList>
            <person name="Saeng-In P."/>
            <person name="Phongsopitanun W."/>
            <person name="Kanchanasin P."/>
            <person name="Yuki M."/>
            <person name="Kudo T."/>
            <person name="Ohkuma M."/>
            <person name="Tanasupawat S."/>
        </authorList>
    </citation>
    <scope>NUCLEOTIDE SEQUENCE [LARGE SCALE GENOMIC DNA]</scope>
    <source>
        <strain evidence="2 3">LDG1-06</strain>
    </source>
</reference>
<dbReference type="Gene3D" id="3.10.450.50">
    <property type="match status" value="1"/>
</dbReference>
<dbReference type="RefSeq" id="WP_203379738.1">
    <property type="nucleotide sequence ID" value="NZ_JAENHP010000012.1"/>
</dbReference>
<accession>A0ABS2AKI4</accession>
<organism evidence="2 3">
    <name type="scientific">Paractinoplanes ovalisporus</name>
    <dbReference type="NCBI Taxonomy" id="2810368"/>
    <lineage>
        <taxon>Bacteria</taxon>
        <taxon>Bacillati</taxon>
        <taxon>Actinomycetota</taxon>
        <taxon>Actinomycetes</taxon>
        <taxon>Micromonosporales</taxon>
        <taxon>Micromonosporaceae</taxon>
        <taxon>Paractinoplanes</taxon>
    </lineage>
</organism>
<feature type="domain" description="SnoaL-like" evidence="1">
    <location>
        <begin position="2"/>
        <end position="127"/>
    </location>
</feature>
<evidence type="ECO:0000259" key="1">
    <source>
        <dbReference type="Pfam" id="PF13577"/>
    </source>
</evidence>
<protein>
    <submittedName>
        <fullName evidence="2">Nuclear transport factor 2 family protein</fullName>
    </submittedName>
</protein>
<keyword evidence="3" id="KW-1185">Reference proteome</keyword>
<proteinExistence type="predicted"/>
<sequence length="144" mass="15776">MTADDRLQIQEVIALHGHLCDAGAYDRFDLVFTSDLVVDTSDLGLAPVHLDDQHESRLAMYISVAHRKGPGDILGMHATNVVVREDGDGARAWSKGLTVNVDGAVASFVYADQLVRTTHGWRIRHRKVSPRRVPGGGPDLLITR</sequence>
<dbReference type="InterPro" id="IPR037401">
    <property type="entry name" value="SnoaL-like"/>
</dbReference>
<dbReference type="InterPro" id="IPR032710">
    <property type="entry name" value="NTF2-like_dom_sf"/>
</dbReference>
<dbReference type="SUPFAM" id="SSF54427">
    <property type="entry name" value="NTF2-like"/>
    <property type="match status" value="1"/>
</dbReference>
<dbReference type="Pfam" id="PF13577">
    <property type="entry name" value="SnoaL_4"/>
    <property type="match status" value="1"/>
</dbReference>
<gene>
    <name evidence="2" type="ORF">JIG36_29970</name>
</gene>